<dbReference type="InterPro" id="IPR045274">
    <property type="entry name" value="WAK-like"/>
</dbReference>
<reference evidence="3" key="1">
    <citation type="journal article" date="2023" name="Plant J.">
        <title>Genome sequences and population genomics provide insights into the demographic history, inbreeding, and mutation load of two 'living fossil' tree species of Dipteronia.</title>
        <authorList>
            <person name="Feng Y."/>
            <person name="Comes H.P."/>
            <person name="Chen J."/>
            <person name="Zhu S."/>
            <person name="Lu R."/>
            <person name="Zhang X."/>
            <person name="Li P."/>
            <person name="Qiu J."/>
            <person name="Olsen K.M."/>
            <person name="Qiu Y."/>
        </authorList>
    </citation>
    <scope>NUCLEOTIDE SEQUENCE</scope>
    <source>
        <strain evidence="3">NBL</strain>
    </source>
</reference>
<accession>A0AAE0AAP0</accession>
<dbReference type="Proteomes" id="UP001281410">
    <property type="component" value="Unassembled WGS sequence"/>
</dbReference>
<dbReference type="GO" id="GO:0005524">
    <property type="term" value="F:ATP binding"/>
    <property type="evidence" value="ECO:0007669"/>
    <property type="project" value="UniProtKB-KW"/>
</dbReference>
<keyword evidence="1" id="KW-0547">Nucleotide-binding</keyword>
<dbReference type="InterPro" id="IPR011009">
    <property type="entry name" value="Kinase-like_dom_sf"/>
</dbReference>
<protein>
    <submittedName>
        <fullName evidence="3">Uncharacterized protein</fullName>
    </submittedName>
</protein>
<dbReference type="SUPFAM" id="SSF56112">
    <property type="entry name" value="Protein kinase-like (PK-like)"/>
    <property type="match status" value="1"/>
</dbReference>
<dbReference type="PANTHER" id="PTHR27005">
    <property type="entry name" value="WALL-ASSOCIATED RECEPTOR KINASE-LIKE 21"/>
    <property type="match status" value="1"/>
</dbReference>
<evidence type="ECO:0000313" key="3">
    <source>
        <dbReference type="EMBL" id="KAK3207135.1"/>
    </source>
</evidence>
<keyword evidence="2" id="KW-0067">ATP-binding</keyword>
<name>A0AAE0AAP0_9ROSI</name>
<gene>
    <name evidence="3" type="ORF">Dsin_021181</name>
</gene>
<dbReference type="GO" id="GO:0007166">
    <property type="term" value="P:cell surface receptor signaling pathway"/>
    <property type="evidence" value="ECO:0007669"/>
    <property type="project" value="InterPro"/>
</dbReference>
<dbReference type="Gene3D" id="3.30.200.20">
    <property type="entry name" value="Phosphorylase Kinase, domain 1"/>
    <property type="match status" value="1"/>
</dbReference>
<keyword evidence="4" id="KW-1185">Reference proteome</keyword>
<dbReference type="GO" id="GO:0004674">
    <property type="term" value="F:protein serine/threonine kinase activity"/>
    <property type="evidence" value="ECO:0007669"/>
    <property type="project" value="TreeGrafter"/>
</dbReference>
<dbReference type="EMBL" id="JANJYJ010000006">
    <property type="protein sequence ID" value="KAK3207135.1"/>
    <property type="molecule type" value="Genomic_DNA"/>
</dbReference>
<evidence type="ECO:0000256" key="2">
    <source>
        <dbReference type="ARBA" id="ARBA00022840"/>
    </source>
</evidence>
<dbReference type="AlphaFoldDB" id="A0AAE0AAP0"/>
<sequence>MQQEELRRVHGCSFHNPRKKAFREVFGSIKPKLLALLQFKKRKLIQLEEIFFNQNGGILLQQQLSKQSGPCDTTKIFSEKKLKKATNNFDEERIIGRGGYRIVYKGFLEKYDPMAIKKSKIVDQSQIVQFINGVYKSKSTQIKIQIQIKIKFEIEFEIKINSISNAQMQPKIEIKGNPKIKCKEEVQTFSFRPYRCGTPR</sequence>
<comment type="caution">
    <text evidence="3">The sequence shown here is derived from an EMBL/GenBank/DDBJ whole genome shotgun (WGS) entry which is preliminary data.</text>
</comment>
<evidence type="ECO:0000256" key="1">
    <source>
        <dbReference type="ARBA" id="ARBA00022741"/>
    </source>
</evidence>
<proteinExistence type="predicted"/>
<dbReference type="GO" id="GO:0005886">
    <property type="term" value="C:plasma membrane"/>
    <property type="evidence" value="ECO:0007669"/>
    <property type="project" value="TreeGrafter"/>
</dbReference>
<evidence type="ECO:0000313" key="4">
    <source>
        <dbReference type="Proteomes" id="UP001281410"/>
    </source>
</evidence>
<organism evidence="3 4">
    <name type="scientific">Dipteronia sinensis</name>
    <dbReference type="NCBI Taxonomy" id="43782"/>
    <lineage>
        <taxon>Eukaryota</taxon>
        <taxon>Viridiplantae</taxon>
        <taxon>Streptophyta</taxon>
        <taxon>Embryophyta</taxon>
        <taxon>Tracheophyta</taxon>
        <taxon>Spermatophyta</taxon>
        <taxon>Magnoliopsida</taxon>
        <taxon>eudicotyledons</taxon>
        <taxon>Gunneridae</taxon>
        <taxon>Pentapetalae</taxon>
        <taxon>rosids</taxon>
        <taxon>malvids</taxon>
        <taxon>Sapindales</taxon>
        <taxon>Sapindaceae</taxon>
        <taxon>Hippocastanoideae</taxon>
        <taxon>Acereae</taxon>
        <taxon>Dipteronia</taxon>
    </lineage>
</organism>
<dbReference type="PANTHER" id="PTHR27005:SF468">
    <property type="entry name" value="OS01G0310500 PROTEIN"/>
    <property type="match status" value="1"/>
</dbReference>